<name>A0A401JD59_9PROT</name>
<dbReference type="GO" id="GO:0030261">
    <property type="term" value="P:chromosome condensation"/>
    <property type="evidence" value="ECO:0007669"/>
    <property type="project" value="UniProtKB-KW"/>
</dbReference>
<evidence type="ECO:0000313" key="5">
    <source>
        <dbReference type="EMBL" id="GBL45490.1"/>
    </source>
</evidence>
<dbReference type="PRINTS" id="PR01727">
    <property type="entry name" value="DNABINDINGHU"/>
</dbReference>
<dbReference type="Pfam" id="PF00216">
    <property type="entry name" value="Bac_DNA_binding"/>
    <property type="match status" value="1"/>
</dbReference>
<dbReference type="PANTHER" id="PTHR33175:SF3">
    <property type="entry name" value="DNA-BINDING PROTEIN HU-BETA"/>
    <property type="match status" value="1"/>
</dbReference>
<dbReference type="GO" id="GO:0005829">
    <property type="term" value="C:cytosol"/>
    <property type="evidence" value="ECO:0007669"/>
    <property type="project" value="TreeGrafter"/>
</dbReference>
<dbReference type="Proteomes" id="UP000286806">
    <property type="component" value="Unassembled WGS sequence"/>
</dbReference>
<sequence>MNRKELIDALAGKTGSTKADADRNIAALIEIVTATLKKGDNVALVGFGTFEVRKRAARTGRNPATGAELKIKASKAPAFKAGATLKAAVNGSKK</sequence>
<dbReference type="GO" id="GO:0003677">
    <property type="term" value="F:DNA binding"/>
    <property type="evidence" value="ECO:0007669"/>
    <property type="project" value="UniProtKB-KW"/>
</dbReference>
<comment type="caution">
    <text evidence="5">The sequence shown here is derived from an EMBL/GenBank/DDBJ whole genome shotgun (WGS) entry which is preliminary data.</text>
</comment>
<comment type="similarity">
    <text evidence="1 4">Belongs to the bacterial histone-like protein family.</text>
</comment>
<dbReference type="SMART" id="SM00411">
    <property type="entry name" value="BHL"/>
    <property type="match status" value="1"/>
</dbReference>
<evidence type="ECO:0000313" key="6">
    <source>
        <dbReference type="Proteomes" id="UP000286806"/>
    </source>
</evidence>
<dbReference type="PROSITE" id="PS00045">
    <property type="entry name" value="HISTONE_LIKE"/>
    <property type="match status" value="1"/>
</dbReference>
<evidence type="ECO:0000256" key="3">
    <source>
        <dbReference type="ARBA" id="ARBA00023125"/>
    </source>
</evidence>
<evidence type="ECO:0000256" key="2">
    <source>
        <dbReference type="ARBA" id="ARBA00023067"/>
    </source>
</evidence>
<dbReference type="GO" id="GO:0030527">
    <property type="term" value="F:structural constituent of chromatin"/>
    <property type="evidence" value="ECO:0007669"/>
    <property type="project" value="InterPro"/>
</dbReference>
<dbReference type="InterPro" id="IPR010992">
    <property type="entry name" value="IHF-like_DNA-bd_dom_sf"/>
</dbReference>
<dbReference type="SUPFAM" id="SSF47729">
    <property type="entry name" value="IHF-like DNA-binding proteins"/>
    <property type="match status" value="1"/>
</dbReference>
<proteinExistence type="inferred from homology"/>
<dbReference type="InterPro" id="IPR000119">
    <property type="entry name" value="Hist_DNA-bd"/>
</dbReference>
<dbReference type="PANTHER" id="PTHR33175">
    <property type="entry name" value="DNA-BINDING PROTEIN HU"/>
    <property type="match status" value="1"/>
</dbReference>
<dbReference type="InterPro" id="IPR020816">
    <property type="entry name" value="Histone-like_DNA-bd_CS"/>
</dbReference>
<dbReference type="AlphaFoldDB" id="A0A401JD59"/>
<evidence type="ECO:0000256" key="4">
    <source>
        <dbReference type="RuleBase" id="RU003939"/>
    </source>
</evidence>
<dbReference type="CDD" id="cd13831">
    <property type="entry name" value="HU"/>
    <property type="match status" value="1"/>
</dbReference>
<keyword evidence="6" id="KW-1185">Reference proteome</keyword>
<gene>
    <name evidence="5" type="ORF">SFMTTN_1299</name>
</gene>
<accession>A0A401JD59</accession>
<reference evidence="5 6" key="1">
    <citation type="journal article" date="2019" name="Front. Microbiol.">
        <title>Genomes of Neutrophilic Sulfur-Oxidizing Chemolithoautotrophs Representing 9 Proteobacterial Species From 8 Genera.</title>
        <authorList>
            <person name="Watanabe T."/>
            <person name="Kojima H."/>
            <person name="Umezawa K."/>
            <person name="Hori C."/>
            <person name="Takasuka T.E."/>
            <person name="Kato Y."/>
            <person name="Fukui M."/>
        </authorList>
    </citation>
    <scope>NUCLEOTIDE SEQUENCE [LARGE SCALE GENOMIC DNA]</scope>
    <source>
        <strain evidence="5 6">TTN</strain>
    </source>
</reference>
<organism evidence="5 6">
    <name type="scientific">Sulfuriferula multivorans</name>
    <dbReference type="NCBI Taxonomy" id="1559896"/>
    <lineage>
        <taxon>Bacteria</taxon>
        <taxon>Pseudomonadati</taxon>
        <taxon>Pseudomonadota</taxon>
        <taxon>Betaproteobacteria</taxon>
        <taxon>Nitrosomonadales</taxon>
        <taxon>Sulfuricellaceae</taxon>
        <taxon>Sulfuriferula</taxon>
    </lineage>
</organism>
<dbReference type="EMBL" id="BGOW01000011">
    <property type="protein sequence ID" value="GBL45490.1"/>
    <property type="molecule type" value="Genomic_DNA"/>
</dbReference>
<keyword evidence="3 5" id="KW-0238">DNA-binding</keyword>
<protein>
    <submittedName>
        <fullName evidence="5">DNA-binding protein HU-beta</fullName>
    </submittedName>
</protein>
<dbReference type="RefSeq" id="WP_124704313.1">
    <property type="nucleotide sequence ID" value="NZ_BGOW01000011.1"/>
</dbReference>
<keyword evidence="2" id="KW-0226">DNA condensation</keyword>
<evidence type="ECO:0000256" key="1">
    <source>
        <dbReference type="ARBA" id="ARBA00010529"/>
    </source>
</evidence>
<dbReference type="Gene3D" id="4.10.520.10">
    <property type="entry name" value="IHF-like DNA-binding proteins"/>
    <property type="match status" value="1"/>
</dbReference>
<dbReference type="OrthoDB" id="9799835at2"/>